<evidence type="ECO:0000313" key="14">
    <source>
        <dbReference type="Proteomes" id="UP000504638"/>
    </source>
</evidence>
<reference evidence="15" key="2">
    <citation type="submission" date="2020-04" db="EMBL/GenBank/DDBJ databases">
        <authorList>
            <consortium name="NCBI Genome Project"/>
        </authorList>
    </citation>
    <scope>NUCLEOTIDE SEQUENCE</scope>
    <source>
        <strain evidence="15">CBS 781.70</strain>
    </source>
</reference>
<dbReference type="GO" id="GO:0000049">
    <property type="term" value="F:tRNA binding"/>
    <property type="evidence" value="ECO:0007669"/>
    <property type="project" value="TreeGrafter"/>
</dbReference>
<evidence type="ECO:0000259" key="10">
    <source>
        <dbReference type="Pfam" id="PF23878"/>
    </source>
</evidence>
<dbReference type="UniPathway" id="UPA00988"/>
<dbReference type="Gene3D" id="2.130.10.10">
    <property type="entry name" value="YVTN repeat-like/Quinoprotein amine dehydrogenase"/>
    <property type="match status" value="1"/>
</dbReference>
<evidence type="ECO:0000259" key="12">
    <source>
        <dbReference type="Pfam" id="PF23936"/>
    </source>
</evidence>
<dbReference type="GO" id="GO:0005634">
    <property type="term" value="C:nucleus"/>
    <property type="evidence" value="ECO:0007669"/>
    <property type="project" value="UniProtKB-SubCell"/>
</dbReference>
<reference evidence="15" key="3">
    <citation type="submission" date="2025-04" db="UniProtKB">
        <authorList>
            <consortium name="RefSeq"/>
        </authorList>
    </citation>
    <scope>IDENTIFICATION</scope>
    <source>
        <strain evidence="15">CBS 781.70</strain>
    </source>
</reference>
<comment type="function">
    <text evidence="6">Component of the elongator complex which is required for multiple tRNA modifications, including mcm5U (5-methoxycarbonylmethyl uridine), mcm5s2U (5-methoxycarbonylmethyl-2-thiouridine), and ncm5U (5-carbamoylmethyl uridine). The elongator complex catalyzes formation of carboxymethyluridine in the wobble base at position 34 in tRNAs.</text>
</comment>
<proteinExistence type="inferred from homology"/>
<evidence type="ECO:0000256" key="4">
    <source>
        <dbReference type="ARBA" id="ARBA00022694"/>
    </source>
</evidence>
<evidence type="ECO:0000256" key="6">
    <source>
        <dbReference type="PIRNR" id="PIRNR017233"/>
    </source>
</evidence>
<evidence type="ECO:0000256" key="7">
    <source>
        <dbReference type="SAM" id="MobiDB-lite"/>
    </source>
</evidence>
<dbReference type="GO" id="GO:0033588">
    <property type="term" value="C:elongator holoenzyme complex"/>
    <property type="evidence" value="ECO:0007669"/>
    <property type="project" value="InterPro"/>
</dbReference>
<dbReference type="Pfam" id="PF23797">
    <property type="entry name" value="Beta-prop_ELP1_2nd"/>
    <property type="match status" value="1"/>
</dbReference>
<evidence type="ECO:0000256" key="1">
    <source>
        <dbReference type="ARBA" id="ARBA00005043"/>
    </source>
</evidence>
<dbReference type="Pfam" id="PF23936">
    <property type="entry name" value="HB_ELP1"/>
    <property type="match status" value="1"/>
</dbReference>
<keyword evidence="6" id="KW-0539">Nucleus</keyword>
<dbReference type="Proteomes" id="UP000504638">
    <property type="component" value="Unplaced"/>
</dbReference>
<dbReference type="PIRSF" id="PIRSF017233">
    <property type="entry name" value="IKAP"/>
    <property type="match status" value="1"/>
</dbReference>
<sequence>MRNLRNIGQTFRGVNFGAPLPWSALTWDASNDGCIGAFGPSEDLEIVEIRRITGDNEPEPYLTLDDRGGDQVIDVHYLVDQSAISVIFSKGDIELINDDASAETSRVGIIGSVDEGIDAAAWSPDEEIVILSTRARTLLFMTREFDLLTTVTLNPEDTKVSNHVSVGWGKAETQFKGKRAKALRDPTVPEKVDQGLLSPDDDGTVTVSWRGDGQYVAVNSIEPGRGRMIRVYSREGILESVSEPVDYLEGALSWRPAGNLIAGIQRFADRIDVVFFERNGLRHGEFPLRLSPAEAKTWGKSIKLAWNPDSTVLAVIFADRVQLWTMGNYHYYLKQELLLGGANPQACWHPEKPLCLALGETYSDPQGMEDDSIRMKVIEFAFAVCEGPTATPKDAGAVAVIDGKTLKLTPLRYANVPPPMALHDVDTDSSILDVSISPDGGGIAALHTNSVTLMTWDMSKRSIVAPVRQETYKLPRSAGHAQQVAMDSQGRAYVLCQSGYGESWIYYCNGPDPKARENMGFKSASGIFCDPADSTLWVSADWGQEGIEVVKKQEQETGWITVKSMVGLPLNIDWQKGTRVEGEYIAFGLGEDGVLYANDRKLSRNCTSFTITESHLIFTTTLHLLKFVHLTTLQDLTVPGDEPEADERCRSIERGARIVTVIPSACSVVLQMPRGNLETIYPRALVVAGIRSSLDRKNYGDAFRSCRVHRVDMNIIHDYAPEQFMSNVALFVDQVKAVEHIDLFLSHLRNEDVSTTMYKDTLAGHPNNADALTNGHTDTRDGKTIDYTESKVNRICKAFLTVLSPRADKHLQNIVSAYVCMSPPDLEGGLRIVSGLQGTDAELADQAAEHISFLADPNRLYDAALGMYELELAVLIAQQSQKDPREYLPFLQRLREMSELRRKFTIDEHLDRHGKALTHLHSMNEFEEAKVYVQRHELYSNALELWKYQQERLDEIVRIQADWLCEKPDFKSAGLAYEYLGDYASASDAFKSAGMWREALSAACLDEQPSTKIASLATDLADALTESKEYQPAARIHLDYLHDLDGALRLLCKGNHFAEAIRLIAQAHRPALLASIIDPGLADAFASTTELLADCKSQLAAQVPRLRDLRQKKSEDPLAFYEGETSADIPDNISLAPTDASTTGTFMTRYTGAVTGTIATGTSRRTSKNRRREERKRARGKKGTVYEEEYLVSSIRRLVERVNATGEEVGKLREGLVRRRMREQARVVGRAMEEVVEGCRGCLGEVFEVEEAVEGGGDMEGEGMSSGDRVLMETLEELGKKKAPPLVTEFEKLAVLG</sequence>
<comment type="pathway">
    <text evidence="1">tRNA modification; 5-methoxycarbonylmethyl-2-thiouridine-tRNA biosynthesis.</text>
</comment>
<name>A0A6G1FWZ9_9PEZI</name>
<dbReference type="InterPro" id="IPR056165">
    <property type="entry name" value="Beta-prop_ELP1_2nd"/>
</dbReference>
<accession>A0A6G1FWZ9</accession>
<dbReference type="PANTHER" id="PTHR12747:SF0">
    <property type="entry name" value="ELONGATOR COMPLEX PROTEIN 1"/>
    <property type="match status" value="1"/>
</dbReference>
<evidence type="ECO:0000256" key="3">
    <source>
        <dbReference type="ARBA" id="ARBA00022490"/>
    </source>
</evidence>
<evidence type="ECO:0000259" key="11">
    <source>
        <dbReference type="Pfam" id="PF23925"/>
    </source>
</evidence>
<feature type="domain" description="ELP1 first N-terminal beta-propeller" evidence="8">
    <location>
        <begin position="1"/>
        <end position="351"/>
    </location>
</feature>
<dbReference type="Pfam" id="PF23878">
    <property type="entry name" value="TPR_ELP1"/>
    <property type="match status" value="1"/>
</dbReference>
<comment type="similarity">
    <text evidence="2 6">Belongs to the ELP1/IKA1 family.</text>
</comment>
<dbReference type="InterPro" id="IPR056169">
    <property type="entry name" value="HB_ELP1"/>
</dbReference>
<dbReference type="GO" id="GO:0005829">
    <property type="term" value="C:cytosol"/>
    <property type="evidence" value="ECO:0007669"/>
    <property type="project" value="TreeGrafter"/>
</dbReference>
<evidence type="ECO:0000256" key="5">
    <source>
        <dbReference type="ARBA" id="ARBA00029535"/>
    </source>
</evidence>
<feature type="domain" description="ELP1 TPR" evidence="10">
    <location>
        <begin position="902"/>
        <end position="1062"/>
    </location>
</feature>
<keyword evidence="3 6" id="KW-0963">Cytoplasm</keyword>
<comment type="subcellular location">
    <subcellularLocation>
        <location evidence="6">Cytoplasm</location>
    </subcellularLocation>
    <subcellularLocation>
        <location evidence="6">Nucleus</location>
    </subcellularLocation>
</comment>
<dbReference type="RefSeq" id="XP_033531899.1">
    <property type="nucleotide sequence ID" value="XM_033676625.1"/>
</dbReference>
<dbReference type="GO" id="GO:0002926">
    <property type="term" value="P:tRNA wobble base 5-methoxycarbonylmethyl-2-thiouridinylation"/>
    <property type="evidence" value="ECO:0007669"/>
    <property type="project" value="TreeGrafter"/>
</dbReference>
<evidence type="ECO:0000259" key="8">
    <source>
        <dbReference type="Pfam" id="PF04762"/>
    </source>
</evidence>
<dbReference type="InterPro" id="IPR056167">
    <property type="entry name" value="A-sol_ELP1"/>
</dbReference>
<organism evidence="13">
    <name type="scientific">Eremomyces bilateralis CBS 781.70</name>
    <dbReference type="NCBI Taxonomy" id="1392243"/>
    <lineage>
        <taxon>Eukaryota</taxon>
        <taxon>Fungi</taxon>
        <taxon>Dikarya</taxon>
        <taxon>Ascomycota</taxon>
        <taxon>Pezizomycotina</taxon>
        <taxon>Dothideomycetes</taxon>
        <taxon>Dothideomycetes incertae sedis</taxon>
        <taxon>Eremomycetales</taxon>
        <taxon>Eremomycetaceae</taxon>
        <taxon>Eremomyces</taxon>
    </lineage>
</organism>
<evidence type="ECO:0000313" key="13">
    <source>
        <dbReference type="EMBL" id="KAF1810268.1"/>
    </source>
</evidence>
<dbReference type="InterPro" id="IPR015943">
    <property type="entry name" value="WD40/YVTN_repeat-like_dom_sf"/>
</dbReference>
<dbReference type="InterPro" id="IPR056164">
    <property type="entry name" value="Beta-prop_ELP1_1st"/>
</dbReference>
<feature type="region of interest" description="Disordered" evidence="7">
    <location>
        <begin position="1161"/>
        <end position="1180"/>
    </location>
</feature>
<feature type="domain" description="ELP1 N-terminal second beta-propeller" evidence="9">
    <location>
        <begin position="400"/>
        <end position="659"/>
    </location>
</feature>
<gene>
    <name evidence="13 15" type="ORF">P152DRAFT_401753</name>
</gene>
<evidence type="ECO:0000259" key="9">
    <source>
        <dbReference type="Pfam" id="PF23797"/>
    </source>
</evidence>
<reference evidence="13 15" key="1">
    <citation type="submission" date="2020-01" db="EMBL/GenBank/DDBJ databases">
        <authorList>
            <consortium name="DOE Joint Genome Institute"/>
            <person name="Haridas S."/>
            <person name="Albert R."/>
            <person name="Binder M."/>
            <person name="Bloem J."/>
            <person name="Labutti K."/>
            <person name="Salamov A."/>
            <person name="Andreopoulos B."/>
            <person name="Baker S.E."/>
            <person name="Barry K."/>
            <person name="Bills G."/>
            <person name="Bluhm B.H."/>
            <person name="Cannon C."/>
            <person name="Castanera R."/>
            <person name="Culley D.E."/>
            <person name="Daum C."/>
            <person name="Ezra D."/>
            <person name="Gonzalez J.B."/>
            <person name="Henrissat B."/>
            <person name="Kuo A."/>
            <person name="Liang C."/>
            <person name="Lipzen A."/>
            <person name="Lutzoni F."/>
            <person name="Magnuson J."/>
            <person name="Mondo S."/>
            <person name="Nolan M."/>
            <person name="Ohm R."/>
            <person name="Pangilinan J."/>
            <person name="Park H.-J."/>
            <person name="Ramirez L."/>
            <person name="Alfaro M."/>
            <person name="Sun H."/>
            <person name="Tritt A."/>
            <person name="Yoshinaga Y."/>
            <person name="Zwiers L.-H."/>
            <person name="Turgeon B.G."/>
            <person name="Goodwin S.B."/>
            <person name="Spatafora J.W."/>
            <person name="Crous P.W."/>
            <person name="Grigoriev I.V."/>
        </authorList>
    </citation>
    <scope>NUCLEOTIDE SEQUENCE</scope>
    <source>
        <strain evidence="13 15">CBS 781.70</strain>
    </source>
</reference>
<protein>
    <recommendedName>
        <fullName evidence="5 6">Elongator complex protein 1</fullName>
    </recommendedName>
</protein>
<evidence type="ECO:0000313" key="15">
    <source>
        <dbReference type="RefSeq" id="XP_033531899.1"/>
    </source>
</evidence>
<feature type="domain" description="ELP1 three-helical bundle" evidence="12">
    <location>
        <begin position="1076"/>
        <end position="1237"/>
    </location>
</feature>
<dbReference type="InterPro" id="IPR006849">
    <property type="entry name" value="Elp1"/>
</dbReference>
<dbReference type="EMBL" id="ML975167">
    <property type="protein sequence ID" value="KAF1810268.1"/>
    <property type="molecule type" value="Genomic_DNA"/>
</dbReference>
<evidence type="ECO:0000256" key="2">
    <source>
        <dbReference type="ARBA" id="ARBA00006086"/>
    </source>
</evidence>
<dbReference type="Pfam" id="PF23925">
    <property type="entry name" value="A-sol_ELP1"/>
    <property type="match status" value="1"/>
</dbReference>
<dbReference type="InterPro" id="IPR056166">
    <property type="entry name" value="TPR_ELP1"/>
</dbReference>
<dbReference type="OrthoDB" id="40048at2759"/>
<dbReference type="PANTHER" id="PTHR12747">
    <property type="entry name" value="ELONGATOR COMPLEX PROTEIN 1"/>
    <property type="match status" value="1"/>
</dbReference>
<dbReference type="GeneID" id="54417195"/>
<keyword evidence="4" id="KW-0819">tRNA processing</keyword>
<dbReference type="SUPFAM" id="SSF82171">
    <property type="entry name" value="DPP6 N-terminal domain-like"/>
    <property type="match status" value="1"/>
</dbReference>
<dbReference type="Pfam" id="PF04762">
    <property type="entry name" value="Beta-prop_ELP1_1st"/>
    <property type="match status" value="1"/>
</dbReference>
<keyword evidence="14" id="KW-1185">Reference proteome</keyword>
<feature type="domain" description="ELP1 alpha-solenoid" evidence="11">
    <location>
        <begin position="683"/>
        <end position="894"/>
    </location>
</feature>